<name>A0ABD3MBH6_9STRA</name>
<dbReference type="SMART" id="SM01375">
    <property type="entry name" value="Dynein_light"/>
    <property type="match status" value="1"/>
</dbReference>
<protein>
    <submittedName>
        <fullName evidence="2">Uncharacterized protein</fullName>
    </submittedName>
</protein>
<feature type="region of interest" description="Disordered" evidence="1">
    <location>
        <begin position="1"/>
        <end position="22"/>
    </location>
</feature>
<organism evidence="2 3">
    <name type="scientific">Stephanodiscus triporus</name>
    <dbReference type="NCBI Taxonomy" id="2934178"/>
    <lineage>
        <taxon>Eukaryota</taxon>
        <taxon>Sar</taxon>
        <taxon>Stramenopiles</taxon>
        <taxon>Ochrophyta</taxon>
        <taxon>Bacillariophyta</taxon>
        <taxon>Coscinodiscophyceae</taxon>
        <taxon>Thalassiosirophycidae</taxon>
        <taxon>Stephanodiscales</taxon>
        <taxon>Stephanodiscaceae</taxon>
        <taxon>Stephanodiscus</taxon>
    </lineage>
</organism>
<evidence type="ECO:0000256" key="1">
    <source>
        <dbReference type="SAM" id="MobiDB-lite"/>
    </source>
</evidence>
<gene>
    <name evidence="2" type="ORF">ACHAW5_005773</name>
</gene>
<dbReference type="EMBL" id="JALLAZ020001852">
    <property type="protein sequence ID" value="KAL3761401.1"/>
    <property type="molecule type" value="Genomic_DNA"/>
</dbReference>
<dbReference type="InterPro" id="IPR001372">
    <property type="entry name" value="Dynein_light_chain_typ-1/2"/>
</dbReference>
<accession>A0ABD3MBH6</accession>
<dbReference type="InterPro" id="IPR037177">
    <property type="entry name" value="DLC_sf"/>
</dbReference>
<comment type="caution">
    <text evidence="2">The sequence shown here is derived from an EMBL/GenBank/DDBJ whole genome shotgun (WGS) entry which is preliminary data.</text>
</comment>
<evidence type="ECO:0000313" key="2">
    <source>
        <dbReference type="EMBL" id="KAL3761401.1"/>
    </source>
</evidence>
<evidence type="ECO:0000313" key="3">
    <source>
        <dbReference type="Proteomes" id="UP001530315"/>
    </source>
</evidence>
<dbReference type="Proteomes" id="UP001530315">
    <property type="component" value="Unassembled WGS sequence"/>
</dbReference>
<dbReference type="Gene3D" id="3.30.740.10">
    <property type="entry name" value="Protein Inhibitor Of Neuronal Nitric Oxide Synthase"/>
    <property type="match status" value="1"/>
</dbReference>
<sequence length="147" mass="15754">MSNIIKDTNKEEGAASNPSLNKNAVTDMTEDMHGSIINIAQRAFHVPVNGGSKVYQTIADLIRVEFDKEYEDGRGGNEYFGRGTTMGGGEGYSANGRGGNESSGRATGNASGCKQISSGGWNCMVRDAFGSSVTHRMKTYIKKFQVT</sequence>
<keyword evidence="3" id="KW-1185">Reference proteome</keyword>
<dbReference type="AlphaFoldDB" id="A0ABD3MBH6"/>
<reference evidence="2 3" key="1">
    <citation type="submission" date="2024-10" db="EMBL/GenBank/DDBJ databases">
        <title>Updated reference genomes for cyclostephanoid diatoms.</title>
        <authorList>
            <person name="Roberts W.R."/>
            <person name="Alverson A.J."/>
        </authorList>
    </citation>
    <scope>NUCLEOTIDE SEQUENCE [LARGE SCALE GENOMIC DNA]</scope>
    <source>
        <strain evidence="2 3">AJA276-08</strain>
    </source>
</reference>
<proteinExistence type="predicted"/>